<evidence type="ECO:0000313" key="1">
    <source>
        <dbReference type="EMBL" id="BBO23890.1"/>
    </source>
</evidence>
<dbReference type="EMBL" id="AP021858">
    <property type="protein sequence ID" value="BBO23890.1"/>
    <property type="molecule type" value="Genomic_DNA"/>
</dbReference>
<dbReference type="AlphaFoldDB" id="A0A809R8Q8"/>
<gene>
    <name evidence="1" type="ORF">NPRO_14850</name>
</gene>
<reference evidence="1" key="1">
    <citation type="journal article" name="DNA Res.">
        <title>The physiological potential of anammox bacteria as revealed by their core genome structure.</title>
        <authorList>
            <person name="Okubo T."/>
            <person name="Toyoda A."/>
            <person name="Fukuhara K."/>
            <person name="Uchiyama I."/>
            <person name="Harigaya Y."/>
            <person name="Kuroiwa M."/>
            <person name="Suzuki T."/>
            <person name="Murakami Y."/>
            <person name="Suwa Y."/>
            <person name="Takami H."/>
        </authorList>
    </citation>
    <scope>NUCLEOTIDE SEQUENCE</scope>
    <source>
        <strain evidence="1">317325-2</strain>
    </source>
</reference>
<organism evidence="1 2">
    <name type="scientific">Candidatus Nitrosymbiomonas proteolyticus</name>
    <dbReference type="NCBI Taxonomy" id="2608984"/>
    <lineage>
        <taxon>Bacteria</taxon>
        <taxon>Bacillati</taxon>
        <taxon>Armatimonadota</taxon>
        <taxon>Armatimonadota incertae sedis</taxon>
        <taxon>Candidatus Nitrosymbiomonas</taxon>
    </lineage>
</organism>
<name>A0A809R8Q8_9BACT</name>
<sequence length="322" mass="36827">MVVFVTLPVGAGHVGYFLNRYGRSHSRHLTETTYFDLARKGRALAAAYVFCDVQRMNRAQRALAVGLWRRLSAIGDSVRLYNDPRHELGRYEFLRAAFAEGWNRFNVYRVDEIPESVRWPVFLRIESDHSGPKSDLIETPERLWKSVAELVLAGARLKDLLVVEFLDTRSPDGCYRKYGAFRIGRRVFGQHLFLCTEWTAKASNRLRSESALAEGKNYFLTNPHAELLLPFFELAQIEYGRIDYALVDGTVQAWEINDNPQFVRAKPLRMGTEGKETIYLECLDELSQGLDPRTQFEFDALDGWEEAPWPEGVAPAGSEVAR</sequence>
<proteinExistence type="predicted"/>
<evidence type="ECO:0008006" key="3">
    <source>
        <dbReference type="Google" id="ProtNLM"/>
    </source>
</evidence>
<accession>A0A809R8Q8</accession>
<evidence type="ECO:0000313" key="2">
    <source>
        <dbReference type="Proteomes" id="UP000662873"/>
    </source>
</evidence>
<dbReference type="KEGG" id="npy:NPRO_14850"/>
<dbReference type="Proteomes" id="UP000662873">
    <property type="component" value="Chromosome"/>
</dbReference>
<protein>
    <recommendedName>
        <fullName evidence="3">ATP-grasp domain-containing protein</fullName>
    </recommendedName>
</protein>